<evidence type="ECO:0000313" key="2">
    <source>
        <dbReference type="Proteomes" id="UP000435041"/>
    </source>
</evidence>
<evidence type="ECO:0000313" key="1">
    <source>
        <dbReference type="EMBL" id="GCL50352.1"/>
    </source>
</evidence>
<dbReference type="PRINTS" id="PR00364">
    <property type="entry name" value="DISEASERSIST"/>
</dbReference>
<accession>A0A6H9GWF7</accession>
<dbReference type="Gene3D" id="3.40.50.300">
    <property type="entry name" value="P-loop containing nucleotide triphosphate hydrolases"/>
    <property type="match status" value="1"/>
</dbReference>
<proteinExistence type="predicted"/>
<dbReference type="SUPFAM" id="SSF52540">
    <property type="entry name" value="P-loop containing nucleoside triphosphate hydrolases"/>
    <property type="match status" value="1"/>
</dbReference>
<dbReference type="Proteomes" id="UP000435041">
    <property type="component" value="Unassembled WGS sequence"/>
</dbReference>
<sequence length="470" mass="54790">MAATLRASQKGLAIVDGLRKLKDWGRQSPSWAMSVNYGKGLHHLKRFWRREPIDSDVFKEICTVVGADWEKIVDSGDENIVKNSPHFSQYDQAWAGRNELILELLEKLNSGCRLLILEGITGIGKTALAECLANKLYVNFLKENWKRFLIDRFDVDSKSSDFNSTAVRWLEGWGETIFGDDRKNDLLMPRLLYRLKNNPYLIILDSLEFILEGDEEEGWGNFKDQEWVKFFDQYLDGDCASRIIITTQEKSKQFNPKYEGSYWDYYILKGLTASEQLELFENLGLEANDDASNRSYLLRIGSVYEGHPLALKVIAGEIGDVKYNGNLKVYWEEYGKEIEEVEKSIEEAHTQGMISSKDDQWRLDNYSKALRERVRKRLDITFERLKDDSYNAYYLLCASSLYRIAVKKSWWLQQLDDLDCDWDEQESAFDILEDHFLVEWENGSGLVRQHNLIRSLALKHLKKIEEEEEN</sequence>
<dbReference type="AlphaFoldDB" id="A0A6H9GWF7"/>
<evidence type="ECO:0008006" key="3">
    <source>
        <dbReference type="Google" id="ProtNLM"/>
    </source>
</evidence>
<dbReference type="PANTHER" id="PTHR36766:SF40">
    <property type="entry name" value="DISEASE RESISTANCE PROTEIN RGA3"/>
    <property type="match status" value="1"/>
</dbReference>
<name>A0A6H9GWF7_MICAE</name>
<dbReference type="RefSeq" id="WP_159293530.1">
    <property type="nucleotide sequence ID" value="NZ_BJCI01000027.1"/>
</dbReference>
<dbReference type="PANTHER" id="PTHR36766">
    <property type="entry name" value="PLANT BROAD-SPECTRUM MILDEW RESISTANCE PROTEIN RPW8"/>
    <property type="match status" value="1"/>
</dbReference>
<dbReference type="EMBL" id="BJCI01000027">
    <property type="protein sequence ID" value="GCL50352.1"/>
    <property type="molecule type" value="Genomic_DNA"/>
</dbReference>
<gene>
    <name evidence="1" type="ORF">NIES3804_19190</name>
</gene>
<dbReference type="InterPro" id="IPR027417">
    <property type="entry name" value="P-loop_NTPase"/>
</dbReference>
<reference evidence="1 2" key="1">
    <citation type="submission" date="2019-02" db="EMBL/GenBank/DDBJ databases">
        <title>Draft genome sequence of Arthrospira platensis NIES-3804.</title>
        <authorList>
            <person name="Yamaguchi H."/>
            <person name="Suzuki S."/>
            <person name="Kawachi M."/>
        </authorList>
    </citation>
    <scope>NUCLEOTIDE SEQUENCE [LARGE SCALE GENOMIC DNA]</scope>
    <source>
        <strain evidence="1 2">NIES-3804</strain>
    </source>
</reference>
<organism evidence="1 2">
    <name type="scientific">Microcystis aeruginosa NIES-3804</name>
    <dbReference type="NCBI Taxonomy" id="2517783"/>
    <lineage>
        <taxon>Bacteria</taxon>
        <taxon>Bacillati</taxon>
        <taxon>Cyanobacteriota</taxon>
        <taxon>Cyanophyceae</taxon>
        <taxon>Oscillatoriophycideae</taxon>
        <taxon>Chroococcales</taxon>
        <taxon>Microcystaceae</taxon>
        <taxon>Microcystis</taxon>
    </lineage>
</organism>
<comment type="caution">
    <text evidence="1">The sequence shown here is derived from an EMBL/GenBank/DDBJ whole genome shotgun (WGS) entry which is preliminary data.</text>
</comment>
<protein>
    <recommendedName>
        <fullName evidence="3">AAA+ ATPase domain-containing protein</fullName>
    </recommendedName>
</protein>